<dbReference type="OrthoDB" id="3469840at2"/>
<gene>
    <name evidence="1" type="ORF">E1293_39675</name>
</gene>
<reference evidence="1 2" key="1">
    <citation type="submission" date="2019-03" db="EMBL/GenBank/DDBJ databases">
        <title>Draft genome sequences of novel Actinobacteria.</title>
        <authorList>
            <person name="Sahin N."/>
            <person name="Ay H."/>
            <person name="Saygin H."/>
        </authorList>
    </citation>
    <scope>NUCLEOTIDE SEQUENCE [LARGE SCALE GENOMIC DNA]</scope>
    <source>
        <strain evidence="1 2">DSM 45941</strain>
    </source>
</reference>
<dbReference type="Proteomes" id="UP000295578">
    <property type="component" value="Unassembled WGS sequence"/>
</dbReference>
<protein>
    <submittedName>
        <fullName evidence="1">Uncharacterized protein</fullName>
    </submittedName>
</protein>
<dbReference type="EMBL" id="SMKY01000319">
    <property type="protein sequence ID" value="TDD66015.1"/>
    <property type="molecule type" value="Genomic_DNA"/>
</dbReference>
<sequence length="157" mass="16856">MSERTLHRLVNEDLDSLDPDEGEGGLAVGGAHRRGCSWTTMERELKVSAAEIPTTGLFDGTWLATREYTILHADARAEETLSVHDKKYFRAVTGLGDQAFAAHVPGVIPGTVVFRDGGLLVQVAYEAADERKPLSREHAVRGAYAAATEVAQALPAG</sequence>
<name>A0A4R5A3D5_9ACTN</name>
<keyword evidence="2" id="KW-1185">Reference proteome</keyword>
<evidence type="ECO:0000313" key="2">
    <source>
        <dbReference type="Proteomes" id="UP000295578"/>
    </source>
</evidence>
<evidence type="ECO:0000313" key="1">
    <source>
        <dbReference type="EMBL" id="TDD66015.1"/>
    </source>
</evidence>
<dbReference type="AlphaFoldDB" id="A0A4R5A3D5"/>
<proteinExistence type="predicted"/>
<comment type="caution">
    <text evidence="1">The sequence shown here is derived from an EMBL/GenBank/DDBJ whole genome shotgun (WGS) entry which is preliminary data.</text>
</comment>
<accession>A0A4R5A3D5</accession>
<organism evidence="1 2">
    <name type="scientific">Actinomadura darangshiensis</name>
    <dbReference type="NCBI Taxonomy" id="705336"/>
    <lineage>
        <taxon>Bacteria</taxon>
        <taxon>Bacillati</taxon>
        <taxon>Actinomycetota</taxon>
        <taxon>Actinomycetes</taxon>
        <taxon>Streptosporangiales</taxon>
        <taxon>Thermomonosporaceae</taxon>
        <taxon>Actinomadura</taxon>
    </lineage>
</organism>